<feature type="transmembrane region" description="Helical" evidence="8">
    <location>
        <begin position="251"/>
        <end position="277"/>
    </location>
</feature>
<dbReference type="InterPro" id="IPR000522">
    <property type="entry name" value="ABC_transptr_permease_BtuC"/>
</dbReference>
<dbReference type="GO" id="GO:0005886">
    <property type="term" value="C:plasma membrane"/>
    <property type="evidence" value="ECO:0007669"/>
    <property type="project" value="UniProtKB-SubCell"/>
</dbReference>
<feature type="transmembrane region" description="Helical" evidence="8">
    <location>
        <begin position="319"/>
        <end position="335"/>
    </location>
</feature>
<protein>
    <submittedName>
        <fullName evidence="9">Putative siderophore transport system permease protein YfiZ</fullName>
    </submittedName>
</protein>
<keyword evidence="5 8" id="KW-0812">Transmembrane</keyword>
<dbReference type="GO" id="GO:0022857">
    <property type="term" value="F:transmembrane transporter activity"/>
    <property type="evidence" value="ECO:0007669"/>
    <property type="project" value="InterPro"/>
</dbReference>
<evidence type="ECO:0000313" key="10">
    <source>
        <dbReference type="Proteomes" id="UP000317171"/>
    </source>
</evidence>
<evidence type="ECO:0000256" key="7">
    <source>
        <dbReference type="ARBA" id="ARBA00023136"/>
    </source>
</evidence>
<feature type="transmembrane region" description="Helical" evidence="8">
    <location>
        <begin position="162"/>
        <end position="184"/>
    </location>
</feature>
<dbReference type="SUPFAM" id="SSF81345">
    <property type="entry name" value="ABC transporter involved in vitamin B12 uptake, BtuC"/>
    <property type="match status" value="1"/>
</dbReference>
<name>A0A517RDN2_9PLAN</name>
<feature type="transmembrane region" description="Helical" evidence="8">
    <location>
        <begin position="17"/>
        <end position="36"/>
    </location>
</feature>
<evidence type="ECO:0000256" key="2">
    <source>
        <dbReference type="ARBA" id="ARBA00007935"/>
    </source>
</evidence>
<sequence length="348" mass="36451">MSADRSCRGKNSRSTQYWILLGIVAALTLLTGMYSLSVGPTVVHRHEYWQAFTQFNNASDAHFVLRELRLPRAVLAGLVGACLATSGALMQGVTRNPLAGPSIMGLSAGGTLCLLIGLLVNPRLGYSAAIGLSLGGAVCGYLTVCSVTLLSRRGMTPAGFALAGAVVSAMFGAITHGLTIYFSLHDEMLYWTVGGVSHVSWAQVFVLLPVCLIGLVVALALSPAVTVLNLGEEIAAGLGQRTTLTRLGATFAVLLLTGGAIAVAGPVGFVGLMVPHFARMFAGVDYRRIIPLSVALGACLTMIADIASRSLVEGREVPLGLFTTLIGAPFFVYLARRRSSARNLDEGE</sequence>
<dbReference type="KEGG" id="gaz:Pan241w_20680"/>
<dbReference type="InterPro" id="IPR037294">
    <property type="entry name" value="ABC_BtuC-like"/>
</dbReference>
<reference evidence="9 10" key="1">
    <citation type="submission" date="2019-02" db="EMBL/GenBank/DDBJ databases">
        <title>Deep-cultivation of Planctomycetes and their phenomic and genomic characterization uncovers novel biology.</title>
        <authorList>
            <person name="Wiegand S."/>
            <person name="Jogler M."/>
            <person name="Boedeker C."/>
            <person name="Pinto D."/>
            <person name="Vollmers J."/>
            <person name="Rivas-Marin E."/>
            <person name="Kohn T."/>
            <person name="Peeters S.H."/>
            <person name="Heuer A."/>
            <person name="Rast P."/>
            <person name="Oberbeckmann S."/>
            <person name="Bunk B."/>
            <person name="Jeske O."/>
            <person name="Meyerdierks A."/>
            <person name="Storesund J.E."/>
            <person name="Kallscheuer N."/>
            <person name="Luecker S."/>
            <person name="Lage O.M."/>
            <person name="Pohl T."/>
            <person name="Merkel B.J."/>
            <person name="Hornburger P."/>
            <person name="Mueller R.-W."/>
            <person name="Bruemmer F."/>
            <person name="Labrenz M."/>
            <person name="Spormann A.M."/>
            <person name="Op den Camp H."/>
            <person name="Overmann J."/>
            <person name="Amann R."/>
            <person name="Jetten M.S.M."/>
            <person name="Mascher T."/>
            <person name="Medema M.H."/>
            <person name="Devos D.P."/>
            <person name="Kaster A.-K."/>
            <person name="Ovreas L."/>
            <person name="Rohde M."/>
            <person name="Galperin M.Y."/>
            <person name="Jogler C."/>
        </authorList>
    </citation>
    <scope>NUCLEOTIDE SEQUENCE [LARGE SCALE GENOMIC DNA]</scope>
    <source>
        <strain evidence="9 10">Pan241w</strain>
    </source>
</reference>
<feature type="transmembrane region" description="Helical" evidence="8">
    <location>
        <begin position="126"/>
        <end position="150"/>
    </location>
</feature>
<keyword evidence="7 8" id="KW-0472">Membrane</keyword>
<dbReference type="Proteomes" id="UP000317171">
    <property type="component" value="Chromosome"/>
</dbReference>
<comment type="subcellular location">
    <subcellularLocation>
        <location evidence="1">Cell membrane</location>
        <topology evidence="1">Multi-pass membrane protein</topology>
    </subcellularLocation>
</comment>
<evidence type="ECO:0000256" key="3">
    <source>
        <dbReference type="ARBA" id="ARBA00022448"/>
    </source>
</evidence>
<dbReference type="EMBL" id="CP036269">
    <property type="protein sequence ID" value="QDT41988.1"/>
    <property type="molecule type" value="Genomic_DNA"/>
</dbReference>
<dbReference type="RefSeq" id="WP_145214442.1">
    <property type="nucleotide sequence ID" value="NZ_CP036269.1"/>
</dbReference>
<comment type="similarity">
    <text evidence="2">Belongs to the binding-protein-dependent transport system permease family. FecCD subfamily.</text>
</comment>
<dbReference type="PANTHER" id="PTHR30472:SF1">
    <property type="entry name" value="FE(3+) DICITRATE TRANSPORT SYSTEM PERMEASE PROTEIN FECC-RELATED"/>
    <property type="match status" value="1"/>
</dbReference>
<evidence type="ECO:0000256" key="6">
    <source>
        <dbReference type="ARBA" id="ARBA00022989"/>
    </source>
</evidence>
<dbReference type="AlphaFoldDB" id="A0A517RDN2"/>
<keyword evidence="10" id="KW-1185">Reference proteome</keyword>
<feature type="transmembrane region" description="Helical" evidence="8">
    <location>
        <begin position="73"/>
        <end position="90"/>
    </location>
</feature>
<dbReference type="GO" id="GO:0033214">
    <property type="term" value="P:siderophore-iron import into cell"/>
    <property type="evidence" value="ECO:0007669"/>
    <property type="project" value="TreeGrafter"/>
</dbReference>
<proteinExistence type="inferred from homology"/>
<dbReference type="CDD" id="cd06550">
    <property type="entry name" value="TM_ABC_iron-siderophores_like"/>
    <property type="match status" value="1"/>
</dbReference>
<gene>
    <name evidence="9" type="primary">yfiZ</name>
    <name evidence="9" type="ORF">Pan241w_20680</name>
</gene>
<evidence type="ECO:0000256" key="8">
    <source>
        <dbReference type="SAM" id="Phobius"/>
    </source>
</evidence>
<accession>A0A517RDN2</accession>
<organism evidence="9 10">
    <name type="scientific">Gimesia alba</name>
    <dbReference type="NCBI Taxonomy" id="2527973"/>
    <lineage>
        <taxon>Bacteria</taxon>
        <taxon>Pseudomonadati</taxon>
        <taxon>Planctomycetota</taxon>
        <taxon>Planctomycetia</taxon>
        <taxon>Planctomycetales</taxon>
        <taxon>Planctomycetaceae</taxon>
        <taxon>Gimesia</taxon>
    </lineage>
</organism>
<feature type="transmembrane region" description="Helical" evidence="8">
    <location>
        <begin position="102"/>
        <end position="120"/>
    </location>
</feature>
<dbReference type="Pfam" id="PF01032">
    <property type="entry name" value="FecCD"/>
    <property type="match status" value="1"/>
</dbReference>
<evidence type="ECO:0000313" key="9">
    <source>
        <dbReference type="EMBL" id="QDT41988.1"/>
    </source>
</evidence>
<keyword evidence="3" id="KW-0813">Transport</keyword>
<dbReference type="Gene3D" id="1.10.3470.10">
    <property type="entry name" value="ABC transporter involved in vitamin B12 uptake, BtuC"/>
    <property type="match status" value="1"/>
</dbReference>
<keyword evidence="4" id="KW-1003">Cell membrane</keyword>
<evidence type="ECO:0000256" key="1">
    <source>
        <dbReference type="ARBA" id="ARBA00004651"/>
    </source>
</evidence>
<dbReference type="PANTHER" id="PTHR30472">
    <property type="entry name" value="FERRIC ENTEROBACTIN TRANSPORT SYSTEM PERMEASE PROTEIN"/>
    <property type="match status" value="1"/>
</dbReference>
<evidence type="ECO:0000256" key="4">
    <source>
        <dbReference type="ARBA" id="ARBA00022475"/>
    </source>
</evidence>
<evidence type="ECO:0000256" key="5">
    <source>
        <dbReference type="ARBA" id="ARBA00022692"/>
    </source>
</evidence>
<keyword evidence="6 8" id="KW-1133">Transmembrane helix</keyword>
<dbReference type="FunFam" id="1.10.3470.10:FF:000001">
    <property type="entry name" value="Vitamin B12 ABC transporter permease BtuC"/>
    <property type="match status" value="1"/>
</dbReference>
<feature type="transmembrane region" description="Helical" evidence="8">
    <location>
        <begin position="204"/>
        <end position="230"/>
    </location>
</feature>
<dbReference type="OrthoDB" id="9792889at2"/>